<dbReference type="RefSeq" id="WP_378039106.1">
    <property type="nucleotide sequence ID" value="NZ_JBHSIV010000046.1"/>
</dbReference>
<evidence type="ECO:0000313" key="2">
    <source>
        <dbReference type="EMBL" id="MFC5065786.1"/>
    </source>
</evidence>
<accession>A0ABV9YYY9</accession>
<gene>
    <name evidence="2" type="ORF">ACFPBZ_26460</name>
</gene>
<name>A0ABV9YYY9_9PSEU</name>
<evidence type="ECO:0000256" key="1">
    <source>
        <dbReference type="SAM" id="MobiDB-lite"/>
    </source>
</evidence>
<proteinExistence type="predicted"/>
<keyword evidence="3" id="KW-1185">Reference proteome</keyword>
<evidence type="ECO:0000313" key="3">
    <source>
        <dbReference type="Proteomes" id="UP001595947"/>
    </source>
</evidence>
<dbReference type="EMBL" id="JBHSIV010000046">
    <property type="protein sequence ID" value="MFC5065786.1"/>
    <property type="molecule type" value="Genomic_DNA"/>
</dbReference>
<reference evidence="3" key="1">
    <citation type="journal article" date="2019" name="Int. J. Syst. Evol. Microbiol.">
        <title>The Global Catalogue of Microorganisms (GCM) 10K type strain sequencing project: providing services to taxonomists for standard genome sequencing and annotation.</title>
        <authorList>
            <consortium name="The Broad Institute Genomics Platform"/>
            <consortium name="The Broad Institute Genome Sequencing Center for Infectious Disease"/>
            <person name="Wu L."/>
            <person name="Ma J."/>
        </authorList>
    </citation>
    <scope>NUCLEOTIDE SEQUENCE [LARGE SCALE GENOMIC DNA]</scope>
    <source>
        <strain evidence="3">CGMCC 4.7093</strain>
    </source>
</reference>
<organism evidence="2 3">
    <name type="scientific">Actinomycetospora atypica</name>
    <dbReference type="NCBI Taxonomy" id="1290095"/>
    <lineage>
        <taxon>Bacteria</taxon>
        <taxon>Bacillati</taxon>
        <taxon>Actinomycetota</taxon>
        <taxon>Actinomycetes</taxon>
        <taxon>Pseudonocardiales</taxon>
        <taxon>Pseudonocardiaceae</taxon>
        <taxon>Actinomycetospora</taxon>
    </lineage>
</organism>
<sequence>MLLDPISTRPDSADVIIPPLPDPAVLPALDDVEPAPAPAELPGDLTALVARARRDRGSALALVHLLLERGWTVPAVRTALSGLSGLTGTQIESLATVRRPRTSASDVADRLVARHGGPHVPYPRSH</sequence>
<evidence type="ECO:0008006" key="4">
    <source>
        <dbReference type="Google" id="ProtNLM"/>
    </source>
</evidence>
<dbReference type="Proteomes" id="UP001595947">
    <property type="component" value="Unassembled WGS sequence"/>
</dbReference>
<protein>
    <recommendedName>
        <fullName evidence="4">ANTAR domain-containing protein</fullName>
    </recommendedName>
</protein>
<comment type="caution">
    <text evidence="2">The sequence shown here is derived from an EMBL/GenBank/DDBJ whole genome shotgun (WGS) entry which is preliminary data.</text>
</comment>
<feature type="region of interest" description="Disordered" evidence="1">
    <location>
        <begin position="97"/>
        <end position="126"/>
    </location>
</feature>